<sequence>MHSVCTAVLVLVAVVGVAVQSISGQSCNCDLISETNCPLVTPVSIDPDGTTRCISDTAPSCDYYKCMDGASSTCDVTAASSLQFNGTEDICTIQTVFIVTQSILLSEFLGAADFSTNGPSSGNPFPVDMNTESGTVLYLQFMTSGSVVASQVIFEAGSSALGVTVELVNANLRFYGGTSAVPLVTVGGITANTMYGVVYSIQQDSGSGGQVRVYVGENQNVLDVPVGSLNPDGVNNAFSDAAVSDSNDYGIGSVRITSQGNLFSGFTGTWGTPALQVWQNTFF</sequence>
<keyword evidence="1" id="KW-0732">Signal</keyword>
<protein>
    <submittedName>
        <fullName evidence="2">Uncharacterized protein</fullName>
    </submittedName>
</protein>
<feature type="chain" id="PRO_5031218671" evidence="1">
    <location>
        <begin position="25"/>
        <end position="283"/>
    </location>
</feature>
<evidence type="ECO:0000256" key="1">
    <source>
        <dbReference type="SAM" id="SignalP"/>
    </source>
</evidence>
<name>A0A7S0ZLD0_9RHOD</name>
<gene>
    <name evidence="2" type="ORF">TOLI1172_LOCUS9810</name>
</gene>
<reference evidence="2" key="1">
    <citation type="submission" date="2021-01" db="EMBL/GenBank/DDBJ databases">
        <authorList>
            <person name="Corre E."/>
            <person name="Pelletier E."/>
            <person name="Niang G."/>
            <person name="Scheremetjew M."/>
            <person name="Finn R."/>
            <person name="Kale V."/>
            <person name="Holt S."/>
            <person name="Cochrane G."/>
            <person name="Meng A."/>
            <person name="Brown T."/>
            <person name="Cohen L."/>
        </authorList>
    </citation>
    <scope>NUCLEOTIDE SEQUENCE</scope>
    <source>
        <strain evidence="2">CCMP3278</strain>
    </source>
</reference>
<dbReference type="AlphaFoldDB" id="A0A7S0ZLD0"/>
<organism evidence="2">
    <name type="scientific">Timspurckia oligopyrenoides</name>
    <dbReference type="NCBI Taxonomy" id="708627"/>
    <lineage>
        <taxon>Eukaryota</taxon>
        <taxon>Rhodophyta</taxon>
        <taxon>Bangiophyceae</taxon>
        <taxon>Porphyridiales</taxon>
        <taxon>Porphyridiaceae</taxon>
        <taxon>Timspurckia</taxon>
    </lineage>
</organism>
<evidence type="ECO:0000313" key="2">
    <source>
        <dbReference type="EMBL" id="CAD8825411.1"/>
    </source>
</evidence>
<dbReference type="EMBL" id="HBFP01013575">
    <property type="protein sequence ID" value="CAD8825411.1"/>
    <property type="molecule type" value="Transcribed_RNA"/>
</dbReference>
<proteinExistence type="predicted"/>
<accession>A0A7S0ZLD0</accession>
<feature type="signal peptide" evidence="1">
    <location>
        <begin position="1"/>
        <end position="24"/>
    </location>
</feature>